<dbReference type="EMBL" id="JAPFFF010000030">
    <property type="protein sequence ID" value="KAK8845650.1"/>
    <property type="molecule type" value="Genomic_DNA"/>
</dbReference>
<feature type="domain" description="HNH nuclease" evidence="1">
    <location>
        <begin position="54"/>
        <end position="98"/>
    </location>
</feature>
<evidence type="ECO:0000259" key="1">
    <source>
        <dbReference type="Pfam" id="PF13392"/>
    </source>
</evidence>
<dbReference type="Pfam" id="PF13392">
    <property type="entry name" value="HNH_3"/>
    <property type="match status" value="1"/>
</dbReference>
<dbReference type="InterPro" id="IPR044925">
    <property type="entry name" value="His-Me_finger_sf"/>
</dbReference>
<gene>
    <name evidence="2" type="ORF">M9Y10_020568</name>
</gene>
<dbReference type="Gene3D" id="3.90.75.20">
    <property type="match status" value="1"/>
</dbReference>
<accession>A0ABR2HE19</accession>
<evidence type="ECO:0000313" key="2">
    <source>
        <dbReference type="EMBL" id="KAK8845650.1"/>
    </source>
</evidence>
<sequence length="199" mass="24411">MIEVSEFVTVIDHEEYEILTTYPHTIRRKDNHYIVNEFSNNNGYICLYMNRTQYQKHRIIAKQFIFNPNNYNDVDHINHNRSDYRIQNLRWCSRSSNNFNKSSANGVHYEFIENIPIDSIKILFYNIRNEHYEFEDEKYYYYCDENENDIFYAKVNDNLYRVMHINTTTNNRKRISMRDINNKKLSIYVETFKHQHSLD</sequence>
<protein>
    <recommendedName>
        <fullName evidence="1">HNH nuclease domain-containing protein</fullName>
    </recommendedName>
</protein>
<organism evidence="2 3">
    <name type="scientific">Tritrichomonas musculus</name>
    <dbReference type="NCBI Taxonomy" id="1915356"/>
    <lineage>
        <taxon>Eukaryota</taxon>
        <taxon>Metamonada</taxon>
        <taxon>Parabasalia</taxon>
        <taxon>Tritrichomonadida</taxon>
        <taxon>Tritrichomonadidae</taxon>
        <taxon>Tritrichomonas</taxon>
    </lineage>
</organism>
<keyword evidence="3" id="KW-1185">Reference proteome</keyword>
<evidence type="ECO:0000313" key="3">
    <source>
        <dbReference type="Proteomes" id="UP001470230"/>
    </source>
</evidence>
<dbReference type="InterPro" id="IPR003615">
    <property type="entry name" value="HNH_nuc"/>
</dbReference>
<dbReference type="SUPFAM" id="SSF54060">
    <property type="entry name" value="His-Me finger endonucleases"/>
    <property type="match status" value="1"/>
</dbReference>
<dbReference type="Proteomes" id="UP001470230">
    <property type="component" value="Unassembled WGS sequence"/>
</dbReference>
<reference evidence="2 3" key="1">
    <citation type="submission" date="2024-04" db="EMBL/GenBank/DDBJ databases">
        <title>Tritrichomonas musculus Genome.</title>
        <authorList>
            <person name="Alves-Ferreira E."/>
            <person name="Grigg M."/>
            <person name="Lorenzi H."/>
            <person name="Galac M."/>
        </authorList>
    </citation>
    <scope>NUCLEOTIDE SEQUENCE [LARGE SCALE GENOMIC DNA]</scope>
    <source>
        <strain evidence="2 3">EAF2021</strain>
    </source>
</reference>
<comment type="caution">
    <text evidence="2">The sequence shown here is derived from an EMBL/GenBank/DDBJ whole genome shotgun (WGS) entry which is preliminary data.</text>
</comment>
<name>A0ABR2HE19_9EUKA</name>
<proteinExistence type="predicted"/>